<dbReference type="PROSITE" id="PS00216">
    <property type="entry name" value="SUGAR_TRANSPORT_1"/>
    <property type="match status" value="1"/>
</dbReference>
<dbReference type="InterPro" id="IPR005828">
    <property type="entry name" value="MFS_sugar_transport-like"/>
</dbReference>
<dbReference type="GO" id="GO:0015149">
    <property type="term" value="F:hexose transmembrane transporter activity"/>
    <property type="evidence" value="ECO:0007669"/>
    <property type="project" value="TreeGrafter"/>
</dbReference>
<dbReference type="NCBIfam" id="TIGR00879">
    <property type="entry name" value="SP"/>
    <property type="match status" value="1"/>
</dbReference>
<dbReference type="GO" id="GO:0016020">
    <property type="term" value="C:membrane"/>
    <property type="evidence" value="ECO:0007669"/>
    <property type="project" value="UniProtKB-SubCell"/>
</dbReference>
<feature type="transmembrane region" description="Helical" evidence="8">
    <location>
        <begin position="7"/>
        <end position="26"/>
    </location>
</feature>
<comment type="similarity">
    <text evidence="2 7">Belongs to the major facilitator superfamily. Sugar transporter (TC 2.A.1.1) family.</text>
</comment>
<dbReference type="EMBL" id="KV453841">
    <property type="protein sequence ID" value="ODV91487.1"/>
    <property type="molecule type" value="Genomic_DNA"/>
</dbReference>
<feature type="transmembrane region" description="Helical" evidence="8">
    <location>
        <begin position="387"/>
        <end position="407"/>
    </location>
</feature>
<proteinExistence type="inferred from homology"/>
<feature type="transmembrane region" description="Helical" evidence="8">
    <location>
        <begin position="55"/>
        <end position="75"/>
    </location>
</feature>
<evidence type="ECO:0000313" key="10">
    <source>
        <dbReference type="EMBL" id="ODV91487.1"/>
    </source>
</evidence>
<dbReference type="InterPro" id="IPR003663">
    <property type="entry name" value="Sugar/inositol_transpt"/>
</dbReference>
<keyword evidence="11" id="KW-1185">Reference proteome</keyword>
<dbReference type="AlphaFoldDB" id="A0A1E4TIE6"/>
<protein>
    <recommendedName>
        <fullName evidence="9">Major facilitator superfamily (MFS) profile domain-containing protein</fullName>
    </recommendedName>
</protein>
<feature type="domain" description="Major facilitator superfamily (MFS) profile" evidence="9">
    <location>
        <begin position="13"/>
        <end position="441"/>
    </location>
</feature>
<feature type="transmembrane region" description="Helical" evidence="8">
    <location>
        <begin position="87"/>
        <end position="109"/>
    </location>
</feature>
<feature type="transmembrane region" description="Helical" evidence="8">
    <location>
        <begin position="350"/>
        <end position="375"/>
    </location>
</feature>
<sequence>MEAEHLTFRALLVILVACMGSLQYGYHLAELNAPGSVMPCTSGSSVNCLQMSPQGYGFVTSVFNAGGLIGALIAARISGKFGRRHASFLASLMFLVGSSVMAAAQSVAVLALGRILAGLGAGIAIVNTPIYIAEIAPVAHKGILGTMNQVFINIGILLAQVLGVFWATTVLWRRILWTGAAVATLNAAFVLLLAIESPRWFVLRGRIADAKKAFNAIHSGNARNTEFRDSLLEAQPTVPSSSATSLVSLKTFVTASIFRKPLIAVAGLNAVQQLSGINVIVFYGVTVLATIIPQNSAVINCVISTVNLLVTVIASPSVEKYGRKPLLLCSIAGMGICSATLGVAMINQRAIVSCVSSVLFVAFYAIGLGPIPFYLVSEITPHDAIGAAQSVGMSFNWTITFFVAYLFPLLEDLLSGYVFFVFTALGLISLIFVSLFIPETKGKKSPEEVWGTTLAD</sequence>
<comment type="subcellular location">
    <subcellularLocation>
        <location evidence="1">Membrane</location>
        <topology evidence="1">Multi-pass membrane protein</topology>
    </subcellularLocation>
</comment>
<keyword evidence="4 8" id="KW-0812">Transmembrane</keyword>
<dbReference type="Proteomes" id="UP000095023">
    <property type="component" value="Unassembled WGS sequence"/>
</dbReference>
<evidence type="ECO:0000256" key="6">
    <source>
        <dbReference type="ARBA" id="ARBA00023136"/>
    </source>
</evidence>
<dbReference type="InterPro" id="IPR005829">
    <property type="entry name" value="Sugar_transporter_CS"/>
</dbReference>
<dbReference type="PROSITE" id="PS50850">
    <property type="entry name" value="MFS"/>
    <property type="match status" value="1"/>
</dbReference>
<evidence type="ECO:0000259" key="9">
    <source>
        <dbReference type="PROSITE" id="PS50850"/>
    </source>
</evidence>
<feature type="transmembrane region" description="Helical" evidence="8">
    <location>
        <begin position="413"/>
        <end position="437"/>
    </location>
</feature>
<reference evidence="11" key="1">
    <citation type="submission" date="2016-02" db="EMBL/GenBank/DDBJ databases">
        <title>Comparative genomics of biotechnologically important yeasts.</title>
        <authorList>
            <consortium name="DOE Joint Genome Institute"/>
            <person name="Riley R."/>
            <person name="Haridas S."/>
            <person name="Wolfe K.H."/>
            <person name="Lopes M.R."/>
            <person name="Hittinger C.T."/>
            <person name="Goker M."/>
            <person name="Salamov A."/>
            <person name="Wisecaver J."/>
            <person name="Long T.M."/>
            <person name="Aerts A.L."/>
            <person name="Barry K."/>
            <person name="Choi C."/>
            <person name="Clum A."/>
            <person name="Coughlan A.Y."/>
            <person name="Deshpande S."/>
            <person name="Douglass A.P."/>
            <person name="Hanson S.J."/>
            <person name="Klenk H.-P."/>
            <person name="Labutti K."/>
            <person name="Lapidus A."/>
            <person name="Lindquist E."/>
            <person name="Lipzen A."/>
            <person name="Meier-Kolthoff J.P."/>
            <person name="Ohm R.A."/>
            <person name="Otillar R.P."/>
            <person name="Pangilinan J."/>
            <person name="Peng Y."/>
            <person name="Rokas A."/>
            <person name="Rosa C.A."/>
            <person name="Scheuner C."/>
            <person name="Sibirny A.A."/>
            <person name="Slot J.C."/>
            <person name="Stielow J.B."/>
            <person name="Sun H."/>
            <person name="Kurtzman C.P."/>
            <person name="Blackwell M."/>
            <person name="Jeffries T.W."/>
            <person name="Grigoriev I.V."/>
        </authorList>
    </citation>
    <scope>NUCLEOTIDE SEQUENCE [LARGE SCALE GENOMIC DNA]</scope>
    <source>
        <strain evidence="11">NRRL Y-17796</strain>
    </source>
</reference>
<evidence type="ECO:0000256" key="5">
    <source>
        <dbReference type="ARBA" id="ARBA00022989"/>
    </source>
</evidence>
<evidence type="ECO:0000256" key="2">
    <source>
        <dbReference type="ARBA" id="ARBA00010992"/>
    </source>
</evidence>
<dbReference type="SUPFAM" id="SSF103473">
    <property type="entry name" value="MFS general substrate transporter"/>
    <property type="match status" value="1"/>
</dbReference>
<evidence type="ECO:0000256" key="7">
    <source>
        <dbReference type="RuleBase" id="RU003346"/>
    </source>
</evidence>
<feature type="transmembrane region" description="Helical" evidence="8">
    <location>
        <begin position="297"/>
        <end position="314"/>
    </location>
</feature>
<gene>
    <name evidence="10" type="ORF">CANCADRAFT_22281</name>
</gene>
<dbReference type="InterPro" id="IPR036259">
    <property type="entry name" value="MFS_trans_sf"/>
</dbReference>
<name>A0A1E4TIE6_9ASCO</name>
<feature type="transmembrane region" description="Helical" evidence="8">
    <location>
        <begin position="150"/>
        <end position="169"/>
    </location>
</feature>
<feature type="transmembrane region" description="Helical" evidence="8">
    <location>
        <begin position="115"/>
        <end position="138"/>
    </location>
</feature>
<accession>A0A1E4TIE6</accession>
<dbReference type="OrthoDB" id="4540492at2759"/>
<dbReference type="Pfam" id="PF00083">
    <property type="entry name" value="Sugar_tr"/>
    <property type="match status" value="1"/>
</dbReference>
<keyword evidence="5 8" id="KW-1133">Transmembrane helix</keyword>
<feature type="transmembrane region" description="Helical" evidence="8">
    <location>
        <begin position="326"/>
        <end position="344"/>
    </location>
</feature>
<dbReference type="PANTHER" id="PTHR23503">
    <property type="entry name" value="SOLUTE CARRIER FAMILY 2"/>
    <property type="match status" value="1"/>
</dbReference>
<dbReference type="PRINTS" id="PR00171">
    <property type="entry name" value="SUGRTRNSPORT"/>
</dbReference>
<dbReference type="PROSITE" id="PS00217">
    <property type="entry name" value="SUGAR_TRANSPORT_2"/>
    <property type="match status" value="1"/>
</dbReference>
<keyword evidence="3 7" id="KW-0813">Transport</keyword>
<evidence type="ECO:0000256" key="4">
    <source>
        <dbReference type="ARBA" id="ARBA00022692"/>
    </source>
</evidence>
<keyword evidence="6 8" id="KW-0472">Membrane</keyword>
<dbReference type="PANTHER" id="PTHR23503:SF8">
    <property type="entry name" value="FACILITATED GLUCOSE TRANSPORTER PROTEIN 1"/>
    <property type="match status" value="1"/>
</dbReference>
<evidence type="ECO:0000256" key="3">
    <source>
        <dbReference type="ARBA" id="ARBA00022448"/>
    </source>
</evidence>
<dbReference type="InterPro" id="IPR020846">
    <property type="entry name" value="MFS_dom"/>
</dbReference>
<dbReference type="Gene3D" id="1.20.1250.20">
    <property type="entry name" value="MFS general substrate transporter like domains"/>
    <property type="match status" value="1"/>
</dbReference>
<organism evidence="10 11">
    <name type="scientific">Tortispora caseinolytica NRRL Y-17796</name>
    <dbReference type="NCBI Taxonomy" id="767744"/>
    <lineage>
        <taxon>Eukaryota</taxon>
        <taxon>Fungi</taxon>
        <taxon>Dikarya</taxon>
        <taxon>Ascomycota</taxon>
        <taxon>Saccharomycotina</taxon>
        <taxon>Trigonopsidomycetes</taxon>
        <taxon>Trigonopsidales</taxon>
        <taxon>Trigonopsidaceae</taxon>
        <taxon>Tortispora</taxon>
    </lineage>
</organism>
<dbReference type="InterPro" id="IPR045263">
    <property type="entry name" value="GLUT"/>
</dbReference>
<feature type="transmembrane region" description="Helical" evidence="8">
    <location>
        <begin position="175"/>
        <end position="195"/>
    </location>
</feature>
<feature type="transmembrane region" description="Helical" evidence="8">
    <location>
        <begin position="262"/>
        <end position="285"/>
    </location>
</feature>
<evidence type="ECO:0000256" key="8">
    <source>
        <dbReference type="SAM" id="Phobius"/>
    </source>
</evidence>
<evidence type="ECO:0000256" key="1">
    <source>
        <dbReference type="ARBA" id="ARBA00004141"/>
    </source>
</evidence>
<evidence type="ECO:0000313" key="11">
    <source>
        <dbReference type="Proteomes" id="UP000095023"/>
    </source>
</evidence>